<comment type="caution">
    <text evidence="1">The sequence shown here is derived from an EMBL/GenBank/DDBJ whole genome shotgun (WGS) entry which is preliminary data.</text>
</comment>
<evidence type="ECO:0000313" key="1">
    <source>
        <dbReference type="EMBL" id="GAA4667578.1"/>
    </source>
</evidence>
<name>A0ABP8VPX7_9HYPH</name>
<sequence>MVQYDFTVLYERNPFILINPEDIGKSFKLPPSHFGFENLPQISFSGAPESRRMLVGLSFIGMKSFLVMLWQVAKISEEDEMDLWFDQVTLDHDSLDEFLVCDASIKEAQYLSFENFKKGLNELERHKIIAKGTKEECYFINPDIFGLPERDEDFEFHEQEEENALFAVEYSNKRLL</sequence>
<gene>
    <name evidence="1" type="ORF">GCM10023262_16120</name>
</gene>
<keyword evidence="2" id="KW-1185">Reference proteome</keyword>
<accession>A0ABP8VPX7</accession>
<dbReference type="EMBL" id="BAABJA010000023">
    <property type="protein sequence ID" value="GAA4667578.1"/>
    <property type="molecule type" value="Genomic_DNA"/>
</dbReference>
<reference evidence="2" key="1">
    <citation type="journal article" date="2019" name="Int. J. Syst. Evol. Microbiol.">
        <title>The Global Catalogue of Microorganisms (GCM) 10K type strain sequencing project: providing services to taxonomists for standard genome sequencing and annotation.</title>
        <authorList>
            <consortium name="The Broad Institute Genomics Platform"/>
            <consortium name="The Broad Institute Genome Sequencing Center for Infectious Disease"/>
            <person name="Wu L."/>
            <person name="Ma J."/>
        </authorList>
    </citation>
    <scope>NUCLEOTIDE SEQUENCE [LARGE SCALE GENOMIC DNA]</scope>
    <source>
        <strain evidence="2">JCM 17714</strain>
    </source>
</reference>
<dbReference type="RefSeq" id="WP_345119598.1">
    <property type="nucleotide sequence ID" value="NZ_BAABJA010000023.1"/>
</dbReference>
<dbReference type="Proteomes" id="UP001501699">
    <property type="component" value="Unassembled WGS sequence"/>
</dbReference>
<evidence type="ECO:0000313" key="2">
    <source>
        <dbReference type="Proteomes" id="UP001501699"/>
    </source>
</evidence>
<protein>
    <recommendedName>
        <fullName evidence="3">Plasmid replication protein RepL domain-containing protein</fullName>
    </recommendedName>
</protein>
<proteinExistence type="predicted"/>
<organism evidence="1 2">
    <name type="scientific">Bartonella pachyuromydis</name>
    <dbReference type="NCBI Taxonomy" id="931097"/>
    <lineage>
        <taxon>Bacteria</taxon>
        <taxon>Pseudomonadati</taxon>
        <taxon>Pseudomonadota</taxon>
        <taxon>Alphaproteobacteria</taxon>
        <taxon>Hyphomicrobiales</taxon>
        <taxon>Bartonellaceae</taxon>
        <taxon>Bartonella</taxon>
    </lineage>
</organism>
<evidence type="ECO:0008006" key="3">
    <source>
        <dbReference type="Google" id="ProtNLM"/>
    </source>
</evidence>